<dbReference type="RefSeq" id="WP_338606578.1">
    <property type="nucleotide sequence ID" value="NZ_AP028679.1"/>
</dbReference>
<evidence type="ECO:0008006" key="4">
    <source>
        <dbReference type="Google" id="ProtNLM"/>
    </source>
</evidence>
<proteinExistence type="predicted"/>
<dbReference type="Proteomes" id="UP001366166">
    <property type="component" value="Chromosome"/>
</dbReference>
<feature type="compositionally biased region" description="Polar residues" evidence="1">
    <location>
        <begin position="227"/>
        <end position="237"/>
    </location>
</feature>
<evidence type="ECO:0000313" key="3">
    <source>
        <dbReference type="Proteomes" id="UP001366166"/>
    </source>
</evidence>
<organism evidence="2 3">
    <name type="scientific">Desulfoferula mesophila</name>
    <dbReference type="NCBI Taxonomy" id="3058419"/>
    <lineage>
        <taxon>Bacteria</taxon>
        <taxon>Pseudomonadati</taxon>
        <taxon>Thermodesulfobacteriota</taxon>
        <taxon>Desulfarculia</taxon>
        <taxon>Desulfarculales</taxon>
        <taxon>Desulfarculaceae</taxon>
        <taxon>Desulfoferula</taxon>
    </lineage>
</organism>
<dbReference type="AlphaFoldDB" id="A0AAU9F2Z0"/>
<name>A0AAU9F2Z0_9BACT</name>
<dbReference type="Pfam" id="PF11159">
    <property type="entry name" value="DUF2939"/>
    <property type="match status" value="1"/>
</dbReference>
<protein>
    <recommendedName>
        <fullName evidence="4">DUF2939 domain-containing protein</fullName>
    </recommendedName>
</protein>
<sequence length="237" mass="26349">MRRWWLWILLAFLATGAFYLTHSFLDGPRWALYQIGKAIHDREPHLFLAHVDIENILQGQKETIVDLVAPKGQKDDDTRNLVRGLVGAFMAPLSDQMAAQVVKAINDPNRKNLPSSWTLVFASSVTRNGNYALVVFSEPEKGRRLRLGMEKVQNGPWRVVDIDPNDLKRLAKDFLDGRHGVKLGPQAMPQTGQTQPEQPQSEGVPQAQDTQSESASALPDTAPPVQDDTQSQPPAAQ</sequence>
<reference evidence="3" key="1">
    <citation type="journal article" date="2023" name="Arch. Microbiol.">
        <title>Desulfoferula mesophilus gen. nov. sp. nov., a mesophilic sulfate-reducing bacterium isolated from a brackish lake sediment.</title>
        <authorList>
            <person name="Watanabe T."/>
            <person name="Yabe T."/>
            <person name="Tsuji J.M."/>
            <person name="Fukui M."/>
        </authorList>
    </citation>
    <scope>NUCLEOTIDE SEQUENCE [LARGE SCALE GENOMIC DNA]</scope>
    <source>
        <strain evidence="3">12FAK</strain>
    </source>
</reference>
<keyword evidence="3" id="KW-1185">Reference proteome</keyword>
<gene>
    <name evidence="2" type="ORF">FAK_19730</name>
</gene>
<feature type="region of interest" description="Disordered" evidence="1">
    <location>
        <begin position="179"/>
        <end position="237"/>
    </location>
</feature>
<evidence type="ECO:0000256" key="1">
    <source>
        <dbReference type="SAM" id="MobiDB-lite"/>
    </source>
</evidence>
<evidence type="ECO:0000313" key="2">
    <source>
        <dbReference type="EMBL" id="BEQ14907.1"/>
    </source>
</evidence>
<dbReference type="KEGG" id="dmp:FAK_19730"/>
<feature type="compositionally biased region" description="Low complexity" evidence="1">
    <location>
        <begin position="190"/>
        <end position="203"/>
    </location>
</feature>
<accession>A0AAU9F2Z0</accession>
<dbReference type="EMBL" id="AP028679">
    <property type="protein sequence ID" value="BEQ14907.1"/>
    <property type="molecule type" value="Genomic_DNA"/>
</dbReference>
<dbReference type="InterPro" id="IPR021330">
    <property type="entry name" value="DUF2939"/>
</dbReference>